<dbReference type="EMBL" id="CAJVCH010286725">
    <property type="protein sequence ID" value="CAG7784987.1"/>
    <property type="molecule type" value="Genomic_DNA"/>
</dbReference>
<reference evidence="2" key="1">
    <citation type="submission" date="2021-06" db="EMBL/GenBank/DDBJ databases">
        <authorList>
            <person name="Hodson N. C."/>
            <person name="Mongue J. A."/>
            <person name="Jaron S. K."/>
        </authorList>
    </citation>
    <scope>NUCLEOTIDE SEQUENCE</scope>
</reference>
<dbReference type="AlphaFoldDB" id="A0A8J2KB48"/>
<evidence type="ECO:0000313" key="3">
    <source>
        <dbReference type="Proteomes" id="UP000708208"/>
    </source>
</evidence>
<comment type="caution">
    <text evidence="2">The sequence shown here is derived from an EMBL/GenBank/DDBJ whole genome shotgun (WGS) entry which is preliminary data.</text>
</comment>
<keyword evidence="3" id="KW-1185">Reference proteome</keyword>
<protein>
    <submittedName>
        <fullName evidence="2">Uncharacterized protein</fullName>
    </submittedName>
</protein>
<dbReference type="PROSITE" id="PS51257">
    <property type="entry name" value="PROKAR_LIPOPROTEIN"/>
    <property type="match status" value="1"/>
</dbReference>
<sequence length="150" mass="16759">MGPKMLCHKLVILVLILSGCLLISVANAQNWDTFRTKHVAGARAAPTRGRDCLNLLPGGLQTRPRNSLVFASAGTVRGDFDSTRLGVNQWSRSSRGICNISYDSRSRVHTYHWCTNQWYQVRFDYDRAHGGNFPVHFHGTNGGTCTRMAH</sequence>
<evidence type="ECO:0000256" key="1">
    <source>
        <dbReference type="SAM" id="SignalP"/>
    </source>
</evidence>
<feature type="signal peptide" evidence="1">
    <location>
        <begin position="1"/>
        <end position="28"/>
    </location>
</feature>
<gene>
    <name evidence="2" type="ORF">AFUS01_LOCUS23640</name>
</gene>
<evidence type="ECO:0000313" key="2">
    <source>
        <dbReference type="EMBL" id="CAG7784987.1"/>
    </source>
</evidence>
<accession>A0A8J2KB48</accession>
<feature type="chain" id="PRO_5035161943" evidence="1">
    <location>
        <begin position="29"/>
        <end position="150"/>
    </location>
</feature>
<dbReference type="Proteomes" id="UP000708208">
    <property type="component" value="Unassembled WGS sequence"/>
</dbReference>
<keyword evidence="1" id="KW-0732">Signal</keyword>
<organism evidence="2 3">
    <name type="scientific">Allacma fusca</name>
    <dbReference type="NCBI Taxonomy" id="39272"/>
    <lineage>
        <taxon>Eukaryota</taxon>
        <taxon>Metazoa</taxon>
        <taxon>Ecdysozoa</taxon>
        <taxon>Arthropoda</taxon>
        <taxon>Hexapoda</taxon>
        <taxon>Collembola</taxon>
        <taxon>Symphypleona</taxon>
        <taxon>Sminthuridae</taxon>
        <taxon>Allacma</taxon>
    </lineage>
</organism>
<proteinExistence type="predicted"/>
<name>A0A8J2KB48_9HEXA</name>